<sequence length="412" mass="46507">MALLVLPGYTMAGLLNSATLPTANFHHLLLFAKFGLLLKTLYKYFHLLFLTTNNCNSTAAKHKNYVTKRRNPRRELASHVHIRCEWQHIEAEKWRQFSLYFWTLRWWLCGLQYSAMTSIFGEDGVDDLFNDNIGIENDQLPSDGEVDAGEKLFGDDEDAADAAGEGEQEAVKVEPKKRAVRNPRPRLTVDTLRGPRGLHTIENYFKDIKYKGKGHEKADLDEILRRLQHWGHRMYPNYTFDDVLNNIERLGNKKPLQVHMARYRLNQLEELLDHDGELQDNADDEDNDAAAEPFDEFDALLGEQIAMSKLAPRTPAVNRRSLSTTSSALVTPSFSRNAIVSTPYSVAVPAIADDDSISDYGQPLPPSQPATPATKSGQLSAEQMARIAENRRLAQERLRAKQMEASAAAEVT</sequence>
<comment type="function">
    <text evidence="6">Plays an important role in the control of DNA replication and the maintenance of replication fork stability.</text>
</comment>
<gene>
    <name evidence="9" type="primary">Dvir\GJ17680</name>
    <name evidence="9" type="ORF">Dvir_GJ17680</name>
</gene>
<dbReference type="InParanoid" id="B4LSK3"/>
<feature type="compositionally biased region" description="Acidic residues" evidence="7">
    <location>
        <begin position="159"/>
        <end position="168"/>
    </location>
</feature>
<evidence type="ECO:0000259" key="8">
    <source>
        <dbReference type="Pfam" id="PF07962"/>
    </source>
</evidence>
<dbReference type="KEGG" id="dvi:6628339"/>
<evidence type="ECO:0000256" key="2">
    <source>
        <dbReference type="ARBA" id="ARBA00006075"/>
    </source>
</evidence>
<dbReference type="HOGENOM" id="CLU_947534_0_0_1"/>
<feature type="region of interest" description="Disordered" evidence="7">
    <location>
        <begin position="357"/>
        <end position="381"/>
    </location>
</feature>
<dbReference type="GO" id="GO:0000076">
    <property type="term" value="P:DNA replication checkpoint signaling"/>
    <property type="evidence" value="ECO:0007669"/>
    <property type="project" value="UniProtKB-UniRule"/>
</dbReference>
<dbReference type="Proteomes" id="UP000008792">
    <property type="component" value="Unassembled WGS sequence"/>
</dbReference>
<protein>
    <recommendedName>
        <fullName evidence="6">TIMELESS-interacting protein</fullName>
    </recommendedName>
</protein>
<reference evidence="9 10" key="1">
    <citation type="journal article" date="2007" name="Nature">
        <title>Evolution of genes and genomes on the Drosophila phylogeny.</title>
        <authorList>
            <consortium name="Drosophila 12 Genomes Consortium"/>
            <person name="Clark A.G."/>
            <person name="Eisen M.B."/>
            <person name="Smith D.R."/>
            <person name="Bergman C.M."/>
            <person name="Oliver B."/>
            <person name="Markow T.A."/>
            <person name="Kaufman T.C."/>
            <person name="Kellis M."/>
            <person name="Gelbart W."/>
            <person name="Iyer V.N."/>
            <person name="Pollard D.A."/>
            <person name="Sackton T.B."/>
            <person name="Larracuente A.M."/>
            <person name="Singh N.D."/>
            <person name="Abad J.P."/>
            <person name="Abt D.N."/>
            <person name="Adryan B."/>
            <person name="Aguade M."/>
            <person name="Akashi H."/>
            <person name="Anderson W.W."/>
            <person name="Aquadro C.F."/>
            <person name="Ardell D.H."/>
            <person name="Arguello R."/>
            <person name="Artieri C.G."/>
            <person name="Barbash D.A."/>
            <person name="Barker D."/>
            <person name="Barsanti P."/>
            <person name="Batterham P."/>
            <person name="Batzoglou S."/>
            <person name="Begun D."/>
            <person name="Bhutkar A."/>
            <person name="Blanco E."/>
            <person name="Bosak S.A."/>
            <person name="Bradley R.K."/>
            <person name="Brand A.D."/>
            <person name="Brent M.R."/>
            <person name="Brooks A.N."/>
            <person name="Brown R.H."/>
            <person name="Butlin R.K."/>
            <person name="Caggese C."/>
            <person name="Calvi B.R."/>
            <person name="Bernardo de Carvalho A."/>
            <person name="Caspi A."/>
            <person name="Castrezana S."/>
            <person name="Celniker S.E."/>
            <person name="Chang J.L."/>
            <person name="Chapple C."/>
            <person name="Chatterji S."/>
            <person name="Chinwalla A."/>
            <person name="Civetta A."/>
            <person name="Clifton S.W."/>
            <person name="Comeron J.M."/>
            <person name="Costello J.C."/>
            <person name="Coyne J.A."/>
            <person name="Daub J."/>
            <person name="David R.G."/>
            <person name="Delcher A.L."/>
            <person name="Delehaunty K."/>
            <person name="Do C.B."/>
            <person name="Ebling H."/>
            <person name="Edwards K."/>
            <person name="Eickbush T."/>
            <person name="Evans J.D."/>
            <person name="Filipski A."/>
            <person name="Findeiss S."/>
            <person name="Freyhult E."/>
            <person name="Fulton L."/>
            <person name="Fulton R."/>
            <person name="Garcia A.C."/>
            <person name="Gardiner A."/>
            <person name="Garfield D.A."/>
            <person name="Garvin B.E."/>
            <person name="Gibson G."/>
            <person name="Gilbert D."/>
            <person name="Gnerre S."/>
            <person name="Godfrey J."/>
            <person name="Good R."/>
            <person name="Gotea V."/>
            <person name="Gravely B."/>
            <person name="Greenberg A.J."/>
            <person name="Griffiths-Jones S."/>
            <person name="Gross S."/>
            <person name="Guigo R."/>
            <person name="Gustafson E.A."/>
            <person name="Haerty W."/>
            <person name="Hahn M.W."/>
            <person name="Halligan D.L."/>
            <person name="Halpern A.L."/>
            <person name="Halter G.M."/>
            <person name="Han M.V."/>
            <person name="Heger A."/>
            <person name="Hillier L."/>
            <person name="Hinrichs A.S."/>
            <person name="Holmes I."/>
            <person name="Hoskins R.A."/>
            <person name="Hubisz M.J."/>
            <person name="Hultmark D."/>
            <person name="Huntley M.A."/>
            <person name="Jaffe D.B."/>
            <person name="Jagadeeshan S."/>
            <person name="Jeck W.R."/>
            <person name="Johnson J."/>
            <person name="Jones C.D."/>
            <person name="Jordan W.C."/>
            <person name="Karpen G.H."/>
            <person name="Kataoka E."/>
            <person name="Keightley P.D."/>
            <person name="Kheradpour P."/>
            <person name="Kirkness E.F."/>
            <person name="Koerich L.B."/>
            <person name="Kristiansen K."/>
            <person name="Kudrna D."/>
            <person name="Kulathinal R.J."/>
            <person name="Kumar S."/>
            <person name="Kwok R."/>
            <person name="Lander E."/>
            <person name="Langley C.H."/>
            <person name="Lapoint R."/>
            <person name="Lazzaro B.P."/>
            <person name="Lee S.J."/>
            <person name="Levesque L."/>
            <person name="Li R."/>
            <person name="Lin C.F."/>
            <person name="Lin M.F."/>
            <person name="Lindblad-Toh K."/>
            <person name="Llopart A."/>
            <person name="Long M."/>
            <person name="Low L."/>
            <person name="Lozovsky E."/>
            <person name="Lu J."/>
            <person name="Luo M."/>
            <person name="Machado C.A."/>
            <person name="Makalowski W."/>
            <person name="Marzo M."/>
            <person name="Matsuda M."/>
            <person name="Matzkin L."/>
            <person name="McAllister B."/>
            <person name="McBride C.S."/>
            <person name="McKernan B."/>
            <person name="McKernan K."/>
            <person name="Mendez-Lago M."/>
            <person name="Minx P."/>
            <person name="Mollenhauer M.U."/>
            <person name="Montooth K."/>
            <person name="Mount S.M."/>
            <person name="Mu X."/>
            <person name="Myers E."/>
            <person name="Negre B."/>
            <person name="Newfeld S."/>
            <person name="Nielsen R."/>
            <person name="Noor M.A."/>
            <person name="O'Grady P."/>
            <person name="Pachter L."/>
            <person name="Papaceit M."/>
            <person name="Parisi M.J."/>
            <person name="Parisi M."/>
            <person name="Parts L."/>
            <person name="Pedersen J.S."/>
            <person name="Pesole G."/>
            <person name="Phillippy A.M."/>
            <person name="Ponting C.P."/>
            <person name="Pop M."/>
            <person name="Porcelli D."/>
            <person name="Powell J.R."/>
            <person name="Prohaska S."/>
            <person name="Pruitt K."/>
            <person name="Puig M."/>
            <person name="Quesneville H."/>
            <person name="Ram K.R."/>
            <person name="Rand D."/>
            <person name="Rasmussen M.D."/>
            <person name="Reed L.K."/>
            <person name="Reenan R."/>
            <person name="Reily A."/>
            <person name="Remington K.A."/>
            <person name="Rieger T.T."/>
            <person name="Ritchie M.G."/>
            <person name="Robin C."/>
            <person name="Rogers Y.H."/>
            <person name="Rohde C."/>
            <person name="Rozas J."/>
            <person name="Rubenfield M.J."/>
            <person name="Ruiz A."/>
            <person name="Russo S."/>
            <person name="Salzberg S.L."/>
            <person name="Sanchez-Gracia A."/>
            <person name="Saranga D.J."/>
            <person name="Sato H."/>
            <person name="Schaeffer S.W."/>
            <person name="Schatz M.C."/>
            <person name="Schlenke T."/>
            <person name="Schwartz R."/>
            <person name="Segarra C."/>
            <person name="Singh R.S."/>
            <person name="Sirot L."/>
            <person name="Sirota M."/>
            <person name="Sisneros N.B."/>
            <person name="Smith C.D."/>
            <person name="Smith T.F."/>
            <person name="Spieth J."/>
            <person name="Stage D.E."/>
            <person name="Stark A."/>
            <person name="Stephan W."/>
            <person name="Strausberg R.L."/>
            <person name="Strempel S."/>
            <person name="Sturgill D."/>
            <person name="Sutton G."/>
            <person name="Sutton G.G."/>
            <person name="Tao W."/>
            <person name="Teichmann S."/>
            <person name="Tobari Y.N."/>
            <person name="Tomimura Y."/>
            <person name="Tsolas J.M."/>
            <person name="Valente V.L."/>
            <person name="Venter E."/>
            <person name="Venter J.C."/>
            <person name="Vicario S."/>
            <person name="Vieira F.G."/>
            <person name="Vilella A.J."/>
            <person name="Villasante A."/>
            <person name="Walenz B."/>
            <person name="Wang J."/>
            <person name="Wasserman M."/>
            <person name="Watts T."/>
            <person name="Wilson D."/>
            <person name="Wilson R.K."/>
            <person name="Wing R.A."/>
            <person name="Wolfner M.F."/>
            <person name="Wong A."/>
            <person name="Wong G.K."/>
            <person name="Wu C.I."/>
            <person name="Wu G."/>
            <person name="Yamamoto D."/>
            <person name="Yang H.P."/>
            <person name="Yang S.P."/>
            <person name="Yorke J.A."/>
            <person name="Yoshida K."/>
            <person name="Zdobnov E."/>
            <person name="Zhang P."/>
            <person name="Zhang Y."/>
            <person name="Zimin A.V."/>
            <person name="Baldwin J."/>
            <person name="Abdouelleil A."/>
            <person name="Abdulkadir J."/>
            <person name="Abebe A."/>
            <person name="Abera B."/>
            <person name="Abreu J."/>
            <person name="Acer S.C."/>
            <person name="Aftuck L."/>
            <person name="Alexander A."/>
            <person name="An P."/>
            <person name="Anderson E."/>
            <person name="Anderson S."/>
            <person name="Arachi H."/>
            <person name="Azer M."/>
            <person name="Bachantsang P."/>
            <person name="Barry A."/>
            <person name="Bayul T."/>
            <person name="Berlin A."/>
            <person name="Bessette D."/>
            <person name="Bloom T."/>
            <person name="Blye J."/>
            <person name="Boguslavskiy L."/>
            <person name="Bonnet C."/>
            <person name="Boukhgalter B."/>
            <person name="Bourzgui I."/>
            <person name="Brown A."/>
            <person name="Cahill P."/>
            <person name="Channer S."/>
            <person name="Cheshatsang Y."/>
            <person name="Chuda L."/>
            <person name="Citroen M."/>
            <person name="Collymore A."/>
            <person name="Cooke P."/>
            <person name="Costello M."/>
            <person name="D'Aco K."/>
            <person name="Daza R."/>
            <person name="De Haan G."/>
            <person name="DeGray S."/>
            <person name="DeMaso C."/>
            <person name="Dhargay N."/>
            <person name="Dooley K."/>
            <person name="Dooley E."/>
            <person name="Doricent M."/>
            <person name="Dorje P."/>
            <person name="Dorjee K."/>
            <person name="Dupes A."/>
            <person name="Elong R."/>
            <person name="Falk J."/>
            <person name="Farina A."/>
            <person name="Faro S."/>
            <person name="Ferguson D."/>
            <person name="Fisher S."/>
            <person name="Foley C.D."/>
            <person name="Franke A."/>
            <person name="Friedrich D."/>
            <person name="Gadbois L."/>
            <person name="Gearin G."/>
            <person name="Gearin C.R."/>
            <person name="Giannoukos G."/>
            <person name="Goode T."/>
            <person name="Graham J."/>
            <person name="Grandbois E."/>
            <person name="Grewal S."/>
            <person name="Gyaltsen K."/>
            <person name="Hafez N."/>
            <person name="Hagos B."/>
            <person name="Hall J."/>
            <person name="Henson C."/>
            <person name="Hollinger A."/>
            <person name="Honan T."/>
            <person name="Huard M.D."/>
            <person name="Hughes L."/>
            <person name="Hurhula B."/>
            <person name="Husby M.E."/>
            <person name="Kamat A."/>
            <person name="Kanga B."/>
            <person name="Kashin S."/>
            <person name="Khazanovich D."/>
            <person name="Kisner P."/>
            <person name="Lance K."/>
            <person name="Lara M."/>
            <person name="Lee W."/>
            <person name="Lennon N."/>
            <person name="Letendre F."/>
            <person name="LeVine R."/>
            <person name="Lipovsky A."/>
            <person name="Liu X."/>
            <person name="Liu J."/>
            <person name="Liu S."/>
            <person name="Lokyitsang T."/>
            <person name="Lokyitsang Y."/>
            <person name="Lubonja R."/>
            <person name="Lui A."/>
            <person name="MacDonald P."/>
            <person name="Magnisalis V."/>
            <person name="Maru K."/>
            <person name="Matthews C."/>
            <person name="McCusker W."/>
            <person name="McDonough S."/>
            <person name="Mehta T."/>
            <person name="Meldrim J."/>
            <person name="Meneus L."/>
            <person name="Mihai O."/>
            <person name="Mihalev A."/>
            <person name="Mihova T."/>
            <person name="Mittelman R."/>
            <person name="Mlenga V."/>
            <person name="Montmayeur A."/>
            <person name="Mulrain L."/>
            <person name="Navidi A."/>
            <person name="Naylor J."/>
            <person name="Negash T."/>
            <person name="Nguyen T."/>
            <person name="Nguyen N."/>
            <person name="Nicol R."/>
            <person name="Norbu C."/>
            <person name="Norbu N."/>
            <person name="Novod N."/>
            <person name="O'Neill B."/>
            <person name="Osman S."/>
            <person name="Markiewicz E."/>
            <person name="Oyono O.L."/>
            <person name="Patti C."/>
            <person name="Phunkhang P."/>
            <person name="Pierre F."/>
            <person name="Priest M."/>
            <person name="Raghuraman S."/>
            <person name="Rege F."/>
            <person name="Reyes R."/>
            <person name="Rise C."/>
            <person name="Rogov P."/>
            <person name="Ross K."/>
            <person name="Ryan E."/>
            <person name="Settipalli S."/>
            <person name="Shea T."/>
            <person name="Sherpa N."/>
            <person name="Shi L."/>
            <person name="Shih D."/>
            <person name="Sparrow T."/>
            <person name="Spaulding J."/>
            <person name="Stalker J."/>
            <person name="Stange-Thomann N."/>
            <person name="Stavropoulos S."/>
            <person name="Stone C."/>
            <person name="Strader C."/>
            <person name="Tesfaye S."/>
            <person name="Thomson T."/>
            <person name="Thoulutsang Y."/>
            <person name="Thoulutsang D."/>
            <person name="Topham K."/>
            <person name="Topping I."/>
            <person name="Tsamla T."/>
            <person name="Vassiliev H."/>
            <person name="Vo A."/>
            <person name="Wangchuk T."/>
            <person name="Wangdi T."/>
            <person name="Weiand M."/>
            <person name="Wilkinson J."/>
            <person name="Wilson A."/>
            <person name="Yadav S."/>
            <person name="Young G."/>
            <person name="Yu Q."/>
            <person name="Zembek L."/>
            <person name="Zhong D."/>
            <person name="Zimmer A."/>
            <person name="Zwirko Z."/>
            <person name="Jaffe D.B."/>
            <person name="Alvarez P."/>
            <person name="Brockman W."/>
            <person name="Butler J."/>
            <person name="Chin C."/>
            <person name="Gnerre S."/>
            <person name="Grabherr M."/>
            <person name="Kleber M."/>
            <person name="Mauceli E."/>
            <person name="MacCallum I."/>
        </authorList>
    </citation>
    <scope>NUCLEOTIDE SEQUENCE [LARGE SCALE GENOMIC DNA]</scope>
    <source>
        <strain evidence="10">Tucson 15010-1051.87</strain>
    </source>
</reference>
<dbReference type="EMBL" id="CH940649">
    <property type="protein sequence ID" value="EDW64825.2"/>
    <property type="molecule type" value="Genomic_DNA"/>
</dbReference>
<dbReference type="InterPro" id="IPR040038">
    <property type="entry name" value="TIPIN/Csm3/Swi3"/>
</dbReference>
<dbReference type="eggNOG" id="KOG3004">
    <property type="taxonomic scope" value="Eukaryota"/>
</dbReference>
<dbReference type="InterPro" id="IPR012923">
    <property type="entry name" value="Csm3"/>
</dbReference>
<dbReference type="Pfam" id="PF07962">
    <property type="entry name" value="Swi3"/>
    <property type="match status" value="1"/>
</dbReference>
<dbReference type="GO" id="GO:0006974">
    <property type="term" value="P:DNA damage response"/>
    <property type="evidence" value="ECO:0007669"/>
    <property type="project" value="UniProtKB-KW"/>
</dbReference>
<dbReference type="AlphaFoldDB" id="B4LSK3"/>
<dbReference type="SMR" id="B4LSK3"/>
<evidence type="ECO:0000256" key="7">
    <source>
        <dbReference type="SAM" id="MobiDB-lite"/>
    </source>
</evidence>
<dbReference type="PANTHER" id="PTHR13220:SF11">
    <property type="entry name" value="TIMELESS-INTERACTING PROTEIN"/>
    <property type="match status" value="1"/>
</dbReference>
<dbReference type="GO" id="GO:0003677">
    <property type="term" value="F:DNA binding"/>
    <property type="evidence" value="ECO:0007669"/>
    <property type="project" value="TreeGrafter"/>
</dbReference>
<evidence type="ECO:0000256" key="5">
    <source>
        <dbReference type="ARBA" id="ARBA00023306"/>
    </source>
</evidence>
<dbReference type="STRING" id="7244.B4LSK3"/>
<keyword evidence="10" id="KW-1185">Reference proteome</keyword>
<dbReference type="GO" id="GO:0031298">
    <property type="term" value="C:replication fork protection complex"/>
    <property type="evidence" value="ECO:0007669"/>
    <property type="project" value="TreeGrafter"/>
</dbReference>
<feature type="domain" description="Chromosome segregation in meiosis protein 3" evidence="8">
    <location>
        <begin position="187"/>
        <end position="266"/>
    </location>
</feature>
<organism evidence="9 10">
    <name type="scientific">Drosophila virilis</name>
    <name type="common">Fruit fly</name>
    <dbReference type="NCBI Taxonomy" id="7244"/>
    <lineage>
        <taxon>Eukaryota</taxon>
        <taxon>Metazoa</taxon>
        <taxon>Ecdysozoa</taxon>
        <taxon>Arthropoda</taxon>
        <taxon>Hexapoda</taxon>
        <taxon>Insecta</taxon>
        <taxon>Pterygota</taxon>
        <taxon>Neoptera</taxon>
        <taxon>Endopterygota</taxon>
        <taxon>Diptera</taxon>
        <taxon>Brachycera</taxon>
        <taxon>Muscomorpha</taxon>
        <taxon>Ephydroidea</taxon>
        <taxon>Drosophilidae</taxon>
        <taxon>Drosophila</taxon>
    </lineage>
</organism>
<evidence type="ECO:0000256" key="4">
    <source>
        <dbReference type="ARBA" id="ARBA00023242"/>
    </source>
</evidence>
<dbReference type="GO" id="GO:0031297">
    <property type="term" value="P:replication fork processing"/>
    <property type="evidence" value="ECO:0007669"/>
    <property type="project" value="UniProtKB-UniRule"/>
</dbReference>
<keyword evidence="5 6" id="KW-0131">Cell cycle</keyword>
<keyword evidence="4 6" id="KW-0539">Nucleus</keyword>
<comment type="subcellular location">
    <subcellularLocation>
        <location evidence="1 6">Nucleus</location>
    </subcellularLocation>
</comment>
<evidence type="ECO:0000256" key="6">
    <source>
        <dbReference type="RuleBase" id="RU366049"/>
    </source>
</evidence>
<dbReference type="GO" id="GO:0043111">
    <property type="term" value="P:replication fork arrest"/>
    <property type="evidence" value="ECO:0007669"/>
    <property type="project" value="TreeGrafter"/>
</dbReference>
<evidence type="ECO:0000256" key="1">
    <source>
        <dbReference type="ARBA" id="ARBA00004123"/>
    </source>
</evidence>
<dbReference type="PANTHER" id="PTHR13220">
    <property type="entry name" value="TIMELESS INTERACTING-RELATED"/>
    <property type="match status" value="1"/>
</dbReference>
<dbReference type="OrthoDB" id="437078at2759"/>
<evidence type="ECO:0000313" key="10">
    <source>
        <dbReference type="Proteomes" id="UP000008792"/>
    </source>
</evidence>
<keyword evidence="3 6" id="KW-0227">DNA damage</keyword>
<evidence type="ECO:0000256" key="3">
    <source>
        <dbReference type="ARBA" id="ARBA00022763"/>
    </source>
</evidence>
<feature type="compositionally biased region" description="Polar residues" evidence="7">
    <location>
        <begin position="370"/>
        <end position="381"/>
    </location>
</feature>
<comment type="similarity">
    <text evidence="2 6">Belongs to the CSM3 family.</text>
</comment>
<evidence type="ECO:0000313" key="9">
    <source>
        <dbReference type="EMBL" id="EDW64825.2"/>
    </source>
</evidence>
<name>B4LSK3_DROVI</name>
<feature type="region of interest" description="Disordered" evidence="7">
    <location>
        <begin position="159"/>
        <end position="182"/>
    </location>
</feature>
<dbReference type="FunCoup" id="B4LSK3">
    <property type="interactions" value="992"/>
</dbReference>
<accession>B4LSK3</accession>
<proteinExistence type="inferred from homology"/>